<feature type="compositionally biased region" description="Pro residues" evidence="1">
    <location>
        <begin position="287"/>
        <end position="296"/>
    </location>
</feature>
<dbReference type="STRING" id="928856.SAMN04488049_11649"/>
<evidence type="ECO:0000313" key="3">
    <source>
        <dbReference type="Proteomes" id="UP000052022"/>
    </source>
</evidence>
<evidence type="ECO:0000256" key="1">
    <source>
        <dbReference type="SAM" id="MobiDB-lite"/>
    </source>
</evidence>
<dbReference type="RefSeq" id="WP_058291115.1">
    <property type="nucleotide sequence ID" value="NZ_CYSD01000040.1"/>
</dbReference>
<dbReference type="Gene3D" id="2.150.10.10">
    <property type="entry name" value="Serralysin-like metalloprotease, C-terminal"/>
    <property type="match status" value="2"/>
</dbReference>
<keyword evidence="3" id="KW-1185">Reference proteome</keyword>
<dbReference type="EC" id="5.1.3.-" evidence="2"/>
<accession>A0A0P1GG62</accession>
<reference evidence="2 3" key="1">
    <citation type="submission" date="2015-09" db="EMBL/GenBank/DDBJ databases">
        <authorList>
            <consortium name="Swine Surveillance"/>
        </authorList>
    </citation>
    <scope>NUCLEOTIDE SEQUENCE [LARGE SCALE GENOMIC DNA]</scope>
    <source>
        <strain evidence="2 3">CECT 7557</strain>
    </source>
</reference>
<feature type="region of interest" description="Disordered" evidence="1">
    <location>
        <begin position="244"/>
        <end position="300"/>
    </location>
</feature>
<name>A0A0P1GG62_9RHOB</name>
<dbReference type="SUPFAM" id="SSF51120">
    <property type="entry name" value="beta-Roll"/>
    <property type="match status" value="2"/>
</dbReference>
<dbReference type="InterPro" id="IPR011049">
    <property type="entry name" value="Serralysin-like_metalloprot_C"/>
</dbReference>
<dbReference type="GO" id="GO:0005509">
    <property type="term" value="F:calcium ion binding"/>
    <property type="evidence" value="ECO:0007669"/>
    <property type="project" value="InterPro"/>
</dbReference>
<proteinExistence type="predicted"/>
<feature type="compositionally biased region" description="Acidic residues" evidence="1">
    <location>
        <begin position="251"/>
        <end position="271"/>
    </location>
</feature>
<dbReference type="InterPro" id="IPR001343">
    <property type="entry name" value="Hemolysn_Ca-bd"/>
</dbReference>
<dbReference type="Proteomes" id="UP000052022">
    <property type="component" value="Unassembled WGS sequence"/>
</dbReference>
<dbReference type="Pfam" id="PF00353">
    <property type="entry name" value="HemolysinCabind"/>
    <property type="match status" value="3"/>
</dbReference>
<evidence type="ECO:0000313" key="2">
    <source>
        <dbReference type="EMBL" id="CUH80843.1"/>
    </source>
</evidence>
<dbReference type="EMBL" id="CYSD01000040">
    <property type="protein sequence ID" value="CUH80843.1"/>
    <property type="molecule type" value="Genomic_DNA"/>
</dbReference>
<dbReference type="AlphaFoldDB" id="A0A0P1GG62"/>
<protein>
    <submittedName>
        <fullName evidence="2">Poly(Beta-D-mannuronate) C5 epimerase 5</fullName>
        <ecNumber evidence="2">5.1.3.-</ecNumber>
    </submittedName>
</protein>
<organism evidence="2 3">
    <name type="scientific">Tritonibacter multivorans</name>
    <dbReference type="NCBI Taxonomy" id="928856"/>
    <lineage>
        <taxon>Bacteria</taxon>
        <taxon>Pseudomonadati</taxon>
        <taxon>Pseudomonadota</taxon>
        <taxon>Alphaproteobacteria</taxon>
        <taxon>Rhodobacterales</taxon>
        <taxon>Paracoccaceae</taxon>
        <taxon>Tritonibacter</taxon>
    </lineage>
</organism>
<gene>
    <name evidence="2" type="primary">algE5</name>
    <name evidence="2" type="ORF">TRM7557_03101</name>
</gene>
<sequence length="700" mass="74462">MTQATSFLGFTAMNVVAGTDGRDNIIGTDEADYIIAGGGQDFYLLGGGGADAFEVNYGDDVVRIADFELGQDKIVLNDPSVLDGATFTQDGTRFDIRLKDGTLVRIDGVTTADLGEIFAFKADLPSDSINFDPIASDSSVNLIEGTDGRDKIFGSDGDDYIIAGSGQDFWVEGGAGADIFEVNYGDDVVRITDFELGQDKISLADETVLDAATITQNGARLDIRLEDNTLLRVDNTTEADLSDMFVFRADEDTDTGDDTGSETGGDADEDTGAGTGGDTGGAEEPADPPADPPAEDPPAAAENPLKIVIFGGQSLAFGATGRDWVNTGPQYENSLMLDFDNPQNGARGWDTAAVDDEAFNGFTPRFEVAQETPATGAMNVLAEANPDTTFVSLHYGQSGKSLDYIRENTLDGLTGQLELLKAHADSMGYTIDPQIELVWIQGQSGSEGDYSDGLSAHLDEVQDFATSIFGSDFDVNMYSTIVRGFGGKTTTGEQFQAIQDDPDIFLGSTEWMFNAQYPAGGQASNAHLSGEGYYMMGTQIGTHIQANMDGTPVAPITIEAVRAMGGNTFQIDFANVVGALQSNPDVYADDDFAGVPDNFGIGIYRSNQGSAPGEIVSAHIVDEDTIEFTYSEALSGTFNLWIGRNDSEGWMADGGGKGWGGTTLYDDGQSFTATDPGGHLNLQTDTLYEFIPQQYLEVEF</sequence>
<keyword evidence="2" id="KW-0413">Isomerase</keyword>
<dbReference type="GO" id="GO:0016853">
    <property type="term" value="F:isomerase activity"/>
    <property type="evidence" value="ECO:0007669"/>
    <property type="project" value="UniProtKB-KW"/>
</dbReference>
<dbReference type="OrthoDB" id="7860760at2"/>